<dbReference type="Proteomes" id="UP000053724">
    <property type="component" value="Unassembled WGS sequence"/>
</dbReference>
<evidence type="ECO:0000313" key="2">
    <source>
        <dbReference type="Proteomes" id="UP000053724"/>
    </source>
</evidence>
<evidence type="ECO:0000313" key="1">
    <source>
        <dbReference type="EMBL" id="KQA22428.1"/>
    </source>
</evidence>
<protein>
    <submittedName>
        <fullName evidence="1">Uncharacterized protein</fullName>
    </submittedName>
</protein>
<name>A0A0Q0JN41_VIBMT</name>
<dbReference type="RefSeq" id="WP_000382665.1">
    <property type="nucleotide sequence ID" value="NZ_ACZT01000014.1"/>
</dbReference>
<comment type="caution">
    <text evidence="1">The sequence shown here is derived from an EMBL/GenBank/DDBJ whole genome shotgun (WGS) entry which is preliminary data.</text>
</comment>
<dbReference type="EMBL" id="LCUF01000048">
    <property type="protein sequence ID" value="KQA22428.1"/>
    <property type="molecule type" value="Genomic_DNA"/>
</dbReference>
<accession>A0A0Q0JN41</accession>
<dbReference type="AlphaFoldDB" id="A0A0Q0JN41"/>
<sequence length="93" mass="10466">MDVKLAEKLIADVLTTKFGCEFEPVPSHRHLNFRSADYDFSFPSCLLDSVGSKPLEQKIGHWLQRDFDLIKAGSHVIYNGNGEIMPDSVIAEE</sequence>
<gene>
    <name evidence="1" type="ORF">AAY55_17350</name>
</gene>
<organism evidence="1 2">
    <name type="scientific">Vibrio metoecus</name>
    <dbReference type="NCBI Taxonomy" id="1481663"/>
    <lineage>
        <taxon>Bacteria</taxon>
        <taxon>Pseudomonadati</taxon>
        <taxon>Pseudomonadota</taxon>
        <taxon>Gammaproteobacteria</taxon>
        <taxon>Vibrionales</taxon>
        <taxon>Vibrionaceae</taxon>
        <taxon>Vibrio</taxon>
    </lineage>
</organism>
<reference evidence="1 2" key="1">
    <citation type="journal article" date="2015" name="Genome Biol. Evol.">
        <title>The Dynamics of Genetic Interactions between Vibrio metoecus and Vibrio cholerae, Two Close Relatives Co-Occurring in the Environment.</title>
        <authorList>
            <person name="Orata F.D."/>
            <person name="Kirchberger P.C."/>
            <person name="Meheust R."/>
            <person name="Barlow E.J."/>
            <person name="Tarr C.L."/>
            <person name="Boucher Y."/>
        </authorList>
    </citation>
    <scope>NUCLEOTIDE SEQUENCE [LARGE SCALE GENOMIC DNA]</scope>
    <source>
        <strain evidence="1 2">08-2459</strain>
    </source>
</reference>
<dbReference type="PATRIC" id="fig|1481663.8.peg.3976"/>
<proteinExistence type="predicted"/>